<keyword evidence="3" id="KW-1185">Reference proteome</keyword>
<dbReference type="EMBL" id="JBBUKT010000011">
    <property type="protein sequence ID" value="MEK7953482.1"/>
    <property type="molecule type" value="Genomic_DNA"/>
</dbReference>
<accession>A0ABU9B3F4</accession>
<dbReference type="RefSeq" id="WP_341407246.1">
    <property type="nucleotide sequence ID" value="NZ_JBBUKT010000011.1"/>
</dbReference>
<sequence length="618" mass="66171">MHRVSSVIFFLSLASTLLAGEVPEHLKATRTLDFSLPGGMGYTQHGYRVTGPENEFLILEPSSAFNPDNGGIHLRLASTSAPVSIVQADGTPFDALSIDVAEYSIYAIPSVVSFRATKADGAVLNFDFTPDGVIDGTGPKVDFQTVTFPTTWTNLARLEATTTKVALDNIKLRGLALDHFNQKEAALPQLELLGMLNGGPYDSWGVTGANADHVYLWNQRYSYDPVWSGLFSLSTRQVVLSLWTSPWNGGNLETGETAQVQDGTLVWTLGEESQVLATIGSDGVTDISYPAPAGGRVLFANHGYQGHEQFAVFLAGPEGVTPVLLPDTILPDGGTPHYYPRELHYTGSSYAIATSTSNSDSLFVISFAGGPFRLSPGNGDTIPGTGLTIDGEPQFRWLNDTSAGFIVKTFGVNTPQFEVEVRADGSWTAKPRSGPSYADRITLPGQGLVQIHEAAAVSPPGSPLVTYGPIVCHDLSPNSRYGLVVWTAEGNRHLLIREGMELDGFGTVEQVFSQACATDGAFYGIARNREGQVGLFRGHLPAVAPAVRAGAFISTTDGTVRFMAENLTHGRSYVVEKAENLTGPWTVASRFTAGSPTRSVLGAFSRGPRGFFRVVEVD</sequence>
<organism evidence="2 3">
    <name type="scientific">Luteolibacter soli</name>
    <dbReference type="NCBI Taxonomy" id="3135280"/>
    <lineage>
        <taxon>Bacteria</taxon>
        <taxon>Pseudomonadati</taxon>
        <taxon>Verrucomicrobiota</taxon>
        <taxon>Verrucomicrobiia</taxon>
        <taxon>Verrucomicrobiales</taxon>
        <taxon>Verrucomicrobiaceae</taxon>
        <taxon>Luteolibacter</taxon>
    </lineage>
</organism>
<feature type="chain" id="PRO_5047181810" evidence="1">
    <location>
        <begin position="20"/>
        <end position="618"/>
    </location>
</feature>
<evidence type="ECO:0000313" key="3">
    <source>
        <dbReference type="Proteomes" id="UP001371305"/>
    </source>
</evidence>
<evidence type="ECO:0000313" key="2">
    <source>
        <dbReference type="EMBL" id="MEK7953482.1"/>
    </source>
</evidence>
<name>A0ABU9B3F4_9BACT</name>
<comment type="caution">
    <text evidence="2">The sequence shown here is derived from an EMBL/GenBank/DDBJ whole genome shotgun (WGS) entry which is preliminary data.</text>
</comment>
<feature type="signal peptide" evidence="1">
    <location>
        <begin position="1"/>
        <end position="19"/>
    </location>
</feature>
<dbReference type="Proteomes" id="UP001371305">
    <property type="component" value="Unassembled WGS sequence"/>
</dbReference>
<keyword evidence="1" id="KW-0732">Signal</keyword>
<evidence type="ECO:0000256" key="1">
    <source>
        <dbReference type="SAM" id="SignalP"/>
    </source>
</evidence>
<protein>
    <submittedName>
        <fullName evidence="2">Uncharacterized protein</fullName>
    </submittedName>
</protein>
<gene>
    <name evidence="2" type="ORF">WKV53_23410</name>
</gene>
<proteinExistence type="predicted"/>
<reference evidence="2 3" key="1">
    <citation type="submission" date="2024-04" db="EMBL/GenBank/DDBJ databases">
        <title>Luteolibacter sp. isolated from soil.</title>
        <authorList>
            <person name="An J."/>
        </authorList>
    </citation>
    <scope>NUCLEOTIDE SEQUENCE [LARGE SCALE GENOMIC DNA]</scope>
    <source>
        <strain evidence="2 3">Y139</strain>
    </source>
</reference>